<sequence>MKNGKKRATCFRIGMASGGLRELIRTLVAKARPRSKCWRFLDVAGASTAGGRASHGVTENKKCSQLQVRVSVSLMASRSPVFVTRPDVSKLNLSPELLSSRRIDRGGA</sequence>
<keyword evidence="2" id="KW-1185">Reference proteome</keyword>
<accession>A0A183J3B0</accession>
<dbReference type="AlphaFoldDB" id="A0A183J3B0"/>
<organism evidence="3">
    <name type="scientific">Soboliphyme baturini</name>
    <dbReference type="NCBI Taxonomy" id="241478"/>
    <lineage>
        <taxon>Eukaryota</taxon>
        <taxon>Metazoa</taxon>
        <taxon>Ecdysozoa</taxon>
        <taxon>Nematoda</taxon>
        <taxon>Enoplea</taxon>
        <taxon>Dorylaimia</taxon>
        <taxon>Dioctophymatida</taxon>
        <taxon>Dioctophymatoidea</taxon>
        <taxon>Soboliphymatidae</taxon>
        <taxon>Soboliphyme</taxon>
    </lineage>
</organism>
<reference evidence="1 2" key="2">
    <citation type="submission" date="2018-11" db="EMBL/GenBank/DDBJ databases">
        <authorList>
            <consortium name="Pathogen Informatics"/>
        </authorList>
    </citation>
    <scope>NUCLEOTIDE SEQUENCE [LARGE SCALE GENOMIC DNA]</scope>
</reference>
<dbReference type="EMBL" id="UZAM01013963">
    <property type="protein sequence ID" value="VDP31168.1"/>
    <property type="molecule type" value="Genomic_DNA"/>
</dbReference>
<dbReference type="WBParaSite" id="SBAD_0001072301-mRNA-1">
    <property type="protein sequence ID" value="SBAD_0001072301-mRNA-1"/>
    <property type="gene ID" value="SBAD_0001072301"/>
</dbReference>
<evidence type="ECO:0000313" key="1">
    <source>
        <dbReference type="EMBL" id="VDP31168.1"/>
    </source>
</evidence>
<evidence type="ECO:0000313" key="3">
    <source>
        <dbReference type="WBParaSite" id="SBAD_0001072301-mRNA-1"/>
    </source>
</evidence>
<reference evidence="3" key="1">
    <citation type="submission" date="2016-06" db="UniProtKB">
        <authorList>
            <consortium name="WormBaseParasite"/>
        </authorList>
    </citation>
    <scope>IDENTIFICATION</scope>
</reference>
<evidence type="ECO:0000313" key="2">
    <source>
        <dbReference type="Proteomes" id="UP000270296"/>
    </source>
</evidence>
<proteinExistence type="predicted"/>
<protein>
    <submittedName>
        <fullName evidence="1 3">Uncharacterized protein</fullName>
    </submittedName>
</protein>
<name>A0A183J3B0_9BILA</name>
<dbReference type="Proteomes" id="UP000270296">
    <property type="component" value="Unassembled WGS sequence"/>
</dbReference>
<gene>
    <name evidence="1" type="ORF">SBAD_LOCUS10358</name>
</gene>